<name>A0A0G4P9R1_PENC3</name>
<gene>
    <name evidence="2" type="ORF">PCAMFM013_S008g000469</name>
</gene>
<evidence type="ECO:0000313" key="2">
    <source>
        <dbReference type="EMBL" id="CRL23040.1"/>
    </source>
</evidence>
<dbReference type="Pfam" id="PF12716">
    <property type="entry name" value="Apq12"/>
    <property type="match status" value="1"/>
</dbReference>
<dbReference type="Proteomes" id="UP000053732">
    <property type="component" value="Unassembled WGS sequence"/>
</dbReference>
<dbReference type="AlphaFoldDB" id="A0A0G4P9R1"/>
<accession>A0A0G4P9R1</accession>
<dbReference type="EMBL" id="HG793141">
    <property type="protein sequence ID" value="CRL23040.1"/>
    <property type="molecule type" value="Genomic_DNA"/>
</dbReference>
<organism evidence="2 3">
    <name type="scientific">Penicillium camemberti (strain FM 013)</name>
    <dbReference type="NCBI Taxonomy" id="1429867"/>
    <lineage>
        <taxon>Eukaryota</taxon>
        <taxon>Fungi</taxon>
        <taxon>Dikarya</taxon>
        <taxon>Ascomycota</taxon>
        <taxon>Pezizomycotina</taxon>
        <taxon>Eurotiomycetes</taxon>
        <taxon>Eurotiomycetidae</taxon>
        <taxon>Eurotiales</taxon>
        <taxon>Aspergillaceae</taxon>
        <taxon>Penicillium</taxon>
    </lineage>
</organism>
<keyword evidence="1" id="KW-0812">Transmembrane</keyword>
<proteinExistence type="predicted"/>
<keyword evidence="3" id="KW-1185">Reference proteome</keyword>
<reference evidence="2 3" key="1">
    <citation type="journal article" date="2014" name="Nat. Commun.">
        <title>Multiple recent horizontal transfers of a large genomic region in cheese making fungi.</title>
        <authorList>
            <person name="Cheeseman K."/>
            <person name="Ropars J."/>
            <person name="Renault P."/>
            <person name="Dupont J."/>
            <person name="Gouzy J."/>
            <person name="Branca A."/>
            <person name="Abraham A.L."/>
            <person name="Ceppi M."/>
            <person name="Conseiller E."/>
            <person name="Debuchy R."/>
            <person name="Malagnac F."/>
            <person name="Goarin A."/>
            <person name="Silar P."/>
            <person name="Lacoste S."/>
            <person name="Sallet E."/>
            <person name="Bensimon A."/>
            <person name="Giraud T."/>
            <person name="Brygoo Y."/>
        </authorList>
    </citation>
    <scope>NUCLEOTIDE SEQUENCE [LARGE SCALE GENOMIC DNA]</scope>
    <source>
        <strain evidence="3">FM 013</strain>
    </source>
</reference>
<evidence type="ECO:0000256" key="1">
    <source>
        <dbReference type="SAM" id="Phobius"/>
    </source>
</evidence>
<sequence length="180" mass="20221">MDFLPGIYLTYSPAIEIQKPQRKVPQANQSSTDTENLQTVLQNPAFTYLQTTTQDHLTTKLSHLRTMVLQPYLIEPLSSFLASYSSSIPDLLSVFILLLILFVSVKILGYAYRVVMFWITLAFRLVFWGTIIGIGCYVYSVGVENAGRDFGWLWGVIYGFVGDFQEKSKIAAAAYAGNPK</sequence>
<protein>
    <submittedName>
        <fullName evidence="2">Str. FM013</fullName>
    </submittedName>
</protein>
<evidence type="ECO:0000313" key="3">
    <source>
        <dbReference type="Proteomes" id="UP000053732"/>
    </source>
</evidence>
<feature type="transmembrane region" description="Helical" evidence="1">
    <location>
        <begin position="118"/>
        <end position="139"/>
    </location>
</feature>
<keyword evidence="1" id="KW-1133">Transmembrane helix</keyword>
<keyword evidence="1" id="KW-0472">Membrane</keyword>
<feature type="transmembrane region" description="Helical" evidence="1">
    <location>
        <begin position="91"/>
        <end position="112"/>
    </location>
</feature>
<dbReference type="InterPro" id="IPR024316">
    <property type="entry name" value="APQ12"/>
</dbReference>